<evidence type="ECO:0000313" key="3">
    <source>
        <dbReference type="Proteomes" id="UP000033710"/>
    </source>
</evidence>
<evidence type="ECO:0000256" key="1">
    <source>
        <dbReference type="SAM" id="MobiDB-lite"/>
    </source>
</evidence>
<dbReference type="RefSeq" id="XP_016592627.1">
    <property type="nucleotide sequence ID" value="XM_016733500.1"/>
</dbReference>
<dbReference type="EMBL" id="AXCR01000001">
    <property type="protein sequence ID" value="KJR89951.1"/>
    <property type="molecule type" value="Genomic_DNA"/>
</dbReference>
<feature type="compositionally biased region" description="Basic residues" evidence="1">
    <location>
        <begin position="1"/>
        <end position="10"/>
    </location>
</feature>
<reference evidence="2 3" key="2">
    <citation type="journal article" date="2015" name="Eukaryot. Cell">
        <title>Asexual propagation of a virulent clone complex in a human and feline outbreak of sporotrichosis.</title>
        <authorList>
            <person name="Teixeira Mde M."/>
            <person name="Rodrigues A.M."/>
            <person name="Tsui C.K."/>
            <person name="de Almeida L.G."/>
            <person name="Van Diepeningen A.D."/>
            <person name="van den Ende B.G."/>
            <person name="Fernandes G.F."/>
            <person name="Kano R."/>
            <person name="Hamelin R.C."/>
            <person name="Lopes-Bezerra L.M."/>
            <person name="Vasconcelos A.T."/>
            <person name="de Hoog S."/>
            <person name="de Camargo Z.P."/>
            <person name="Felipe M.S."/>
        </authorList>
    </citation>
    <scope>NUCLEOTIDE SEQUENCE [LARGE SCALE GENOMIC DNA]</scope>
    <source>
        <strain evidence="2 3">1099-18</strain>
    </source>
</reference>
<feature type="region of interest" description="Disordered" evidence="1">
    <location>
        <begin position="54"/>
        <end position="79"/>
    </location>
</feature>
<sequence length="79" mass="8889">MEGRRRRGKPRGPGAQLSTVEEEKLASSALFCTAIRCTGNTGGRQITVVYRRRFVPEENGAGGRRRKKNVREKVSTKRE</sequence>
<accession>A0A0F2MP58</accession>
<dbReference type="KEGG" id="ssck:SPSK_06807"/>
<name>A0A0F2MP58_SPOSC</name>
<proteinExistence type="predicted"/>
<organism evidence="2 3">
    <name type="scientific">Sporothrix schenckii 1099-18</name>
    <dbReference type="NCBI Taxonomy" id="1397361"/>
    <lineage>
        <taxon>Eukaryota</taxon>
        <taxon>Fungi</taxon>
        <taxon>Dikarya</taxon>
        <taxon>Ascomycota</taxon>
        <taxon>Pezizomycotina</taxon>
        <taxon>Sordariomycetes</taxon>
        <taxon>Sordariomycetidae</taxon>
        <taxon>Ophiostomatales</taxon>
        <taxon>Ophiostomataceae</taxon>
        <taxon>Sporothrix</taxon>
    </lineage>
</organism>
<reference evidence="2 3" key="1">
    <citation type="journal article" date="2014" name="BMC Genomics">
        <title>Comparative genomics of the major fungal agents of human and animal Sporotrichosis: Sporothrix schenckii and Sporothrix brasiliensis.</title>
        <authorList>
            <person name="Teixeira M.M."/>
            <person name="de Almeida L.G."/>
            <person name="Kubitschek-Barreira P."/>
            <person name="Alves F.L."/>
            <person name="Kioshima E.S."/>
            <person name="Abadio A.K."/>
            <person name="Fernandes L."/>
            <person name="Derengowski L.S."/>
            <person name="Ferreira K.S."/>
            <person name="Souza R.C."/>
            <person name="Ruiz J.C."/>
            <person name="de Andrade N.C."/>
            <person name="Paes H.C."/>
            <person name="Nicola A.M."/>
            <person name="Albuquerque P."/>
            <person name="Gerber A.L."/>
            <person name="Martins V.P."/>
            <person name="Peconick L.D."/>
            <person name="Neto A.V."/>
            <person name="Chaucanez C.B."/>
            <person name="Silva P.A."/>
            <person name="Cunha O.L."/>
            <person name="de Oliveira F.F."/>
            <person name="dos Santos T.C."/>
            <person name="Barros A.L."/>
            <person name="Soares M.A."/>
            <person name="de Oliveira L.M."/>
            <person name="Marini M.M."/>
            <person name="Villalobos-Duno H."/>
            <person name="Cunha M.M."/>
            <person name="de Hoog S."/>
            <person name="da Silveira J.F."/>
            <person name="Henrissat B."/>
            <person name="Nino-Vega G.A."/>
            <person name="Cisalpino P.S."/>
            <person name="Mora-Montes H.M."/>
            <person name="Almeida S.R."/>
            <person name="Stajich J.E."/>
            <person name="Lopes-Bezerra L.M."/>
            <person name="Vasconcelos A.T."/>
            <person name="Felipe M.S."/>
        </authorList>
    </citation>
    <scope>NUCLEOTIDE SEQUENCE [LARGE SCALE GENOMIC DNA]</scope>
    <source>
        <strain evidence="2 3">1099-18</strain>
    </source>
</reference>
<dbReference type="GeneID" id="27668777"/>
<dbReference type="Proteomes" id="UP000033710">
    <property type="component" value="Unassembled WGS sequence"/>
</dbReference>
<evidence type="ECO:0000313" key="2">
    <source>
        <dbReference type="EMBL" id="KJR89951.1"/>
    </source>
</evidence>
<protein>
    <submittedName>
        <fullName evidence="2">Uncharacterized protein</fullName>
    </submittedName>
</protein>
<feature type="region of interest" description="Disordered" evidence="1">
    <location>
        <begin position="1"/>
        <end position="20"/>
    </location>
</feature>
<dbReference type="VEuPathDB" id="FungiDB:SPSK_06807"/>
<comment type="caution">
    <text evidence="2">The sequence shown here is derived from an EMBL/GenBank/DDBJ whole genome shotgun (WGS) entry which is preliminary data.</text>
</comment>
<gene>
    <name evidence="2" type="ORF">SPSK_06807</name>
</gene>
<dbReference type="AlphaFoldDB" id="A0A0F2MP58"/>